<feature type="domain" description="Chitin-binding type-2" evidence="8">
    <location>
        <begin position="334"/>
        <end position="387"/>
    </location>
</feature>
<proteinExistence type="predicted"/>
<keyword evidence="3" id="KW-0732">Signal</keyword>
<evidence type="ECO:0000313" key="9">
    <source>
        <dbReference type="EMBL" id="KJH41842.1"/>
    </source>
</evidence>
<keyword evidence="7" id="KW-0812">Transmembrane</keyword>
<gene>
    <name evidence="9" type="ORF">DICVIV_12175</name>
</gene>
<evidence type="ECO:0000256" key="2">
    <source>
        <dbReference type="ARBA" id="ARBA00022669"/>
    </source>
</evidence>
<keyword evidence="7" id="KW-1133">Transmembrane helix</keyword>
<dbReference type="PROSITE" id="PS50940">
    <property type="entry name" value="CHIT_BIND_II"/>
    <property type="match status" value="3"/>
</dbReference>
<keyword evidence="2" id="KW-0147">Chitin-binding</keyword>
<feature type="transmembrane region" description="Helical" evidence="7">
    <location>
        <begin position="40"/>
        <end position="60"/>
    </location>
</feature>
<dbReference type="InterPro" id="IPR036508">
    <property type="entry name" value="Chitin-bd_dom_sf"/>
</dbReference>
<reference evidence="9 10" key="1">
    <citation type="submission" date="2013-11" db="EMBL/GenBank/DDBJ databases">
        <title>Draft genome of the bovine lungworm Dictyocaulus viviparus.</title>
        <authorList>
            <person name="Mitreva M."/>
        </authorList>
    </citation>
    <scope>NUCLEOTIDE SEQUENCE [LARGE SCALE GENOMIC DNA]</scope>
    <source>
        <strain evidence="9 10">HannoverDv2000</strain>
    </source>
</reference>
<feature type="domain" description="Chitin-binding type-2" evidence="8">
    <location>
        <begin position="488"/>
        <end position="541"/>
    </location>
</feature>
<evidence type="ECO:0000256" key="4">
    <source>
        <dbReference type="ARBA" id="ARBA00022737"/>
    </source>
</evidence>
<dbReference type="Proteomes" id="UP000053766">
    <property type="component" value="Unassembled WGS sequence"/>
</dbReference>
<dbReference type="GO" id="GO:0005576">
    <property type="term" value="C:extracellular region"/>
    <property type="evidence" value="ECO:0007669"/>
    <property type="project" value="InterPro"/>
</dbReference>
<dbReference type="InterPro" id="IPR051940">
    <property type="entry name" value="Chitin_bind-dev_reg"/>
</dbReference>
<keyword evidence="7" id="KW-0472">Membrane</keyword>
<accession>A0A0D8XDJ2</accession>
<evidence type="ECO:0000256" key="1">
    <source>
        <dbReference type="ARBA" id="ARBA00022473"/>
    </source>
</evidence>
<dbReference type="InterPro" id="IPR002557">
    <property type="entry name" value="Chitin-bd_dom"/>
</dbReference>
<evidence type="ECO:0000313" key="10">
    <source>
        <dbReference type="Proteomes" id="UP000053766"/>
    </source>
</evidence>
<evidence type="ECO:0000256" key="6">
    <source>
        <dbReference type="ARBA" id="ARBA00023180"/>
    </source>
</evidence>
<dbReference type="GO" id="GO:0008061">
    <property type="term" value="F:chitin binding"/>
    <property type="evidence" value="ECO:0007669"/>
    <property type="project" value="UniProtKB-KW"/>
</dbReference>
<evidence type="ECO:0000256" key="3">
    <source>
        <dbReference type="ARBA" id="ARBA00022729"/>
    </source>
</evidence>
<dbReference type="PANTHER" id="PTHR23301:SF0">
    <property type="entry name" value="CHITIN-BINDING TYPE-2 DOMAIN-CONTAINING PROTEIN-RELATED"/>
    <property type="match status" value="1"/>
</dbReference>
<keyword evidence="4" id="KW-0677">Repeat</keyword>
<feature type="domain" description="Chitin-binding type-2" evidence="8">
    <location>
        <begin position="569"/>
        <end position="622"/>
    </location>
</feature>
<evidence type="ECO:0000256" key="7">
    <source>
        <dbReference type="SAM" id="Phobius"/>
    </source>
</evidence>
<dbReference type="STRING" id="29172.A0A0D8XDJ2"/>
<evidence type="ECO:0000256" key="5">
    <source>
        <dbReference type="ARBA" id="ARBA00023157"/>
    </source>
</evidence>
<dbReference type="AlphaFoldDB" id="A0A0D8XDJ2"/>
<keyword evidence="6" id="KW-0325">Glycoprotein</keyword>
<keyword evidence="5" id="KW-1015">Disulfide bond</keyword>
<name>A0A0D8XDJ2_DICVI</name>
<keyword evidence="10" id="KW-1185">Reference proteome</keyword>
<dbReference type="Gene3D" id="2.170.140.10">
    <property type="entry name" value="Chitin binding domain"/>
    <property type="match status" value="3"/>
</dbReference>
<protein>
    <submittedName>
        <fullName evidence="9">Chitin binding Peritrophin-A domain protein</fullName>
    </submittedName>
</protein>
<dbReference type="EMBL" id="KN716749">
    <property type="protein sequence ID" value="KJH41842.1"/>
    <property type="molecule type" value="Genomic_DNA"/>
</dbReference>
<dbReference type="PANTHER" id="PTHR23301">
    <property type="entry name" value="CHITIN BINDING PERITROPHIN-A"/>
    <property type="match status" value="1"/>
</dbReference>
<dbReference type="SUPFAM" id="SSF57625">
    <property type="entry name" value="Invertebrate chitin-binding proteins"/>
    <property type="match status" value="5"/>
</dbReference>
<dbReference type="Pfam" id="PF01607">
    <property type="entry name" value="CBM_14"/>
    <property type="match status" value="5"/>
</dbReference>
<organism evidence="9 10">
    <name type="scientific">Dictyocaulus viviparus</name>
    <name type="common">Bovine lungworm</name>
    <dbReference type="NCBI Taxonomy" id="29172"/>
    <lineage>
        <taxon>Eukaryota</taxon>
        <taxon>Metazoa</taxon>
        <taxon>Ecdysozoa</taxon>
        <taxon>Nematoda</taxon>
        <taxon>Chromadorea</taxon>
        <taxon>Rhabditida</taxon>
        <taxon>Rhabditina</taxon>
        <taxon>Rhabditomorpha</taxon>
        <taxon>Strongyloidea</taxon>
        <taxon>Metastrongylidae</taxon>
        <taxon>Dictyocaulus</taxon>
    </lineage>
</organism>
<sequence>MAIVFDKLNVINRDVKATENTSVHIRKISPEFYRFQKTTVIHLIVVCRFVTSVNAYLIFFCSALTLRPLMRILFLLTLNALAVGMTVHLSQLKICITMNGPQWIVKIVKTADMHLDAPHLFFSVAMALRIQIFTDKLAERCDHKFRVKACGGHPEVEREPITRLPTLVPTYPPHTMKRHAKVDGYIPVSADPVLSCQGRSHGAYPLGKCLQQYLTCDDDLSRFTTCATGEVFDGLCVSLEKVSECKYPSTLFDEGLRITDCLNRQDEKIARGRKMDFIQMDVPKCPSSLVFNEKEGYCDYPGSCNGEIDDKSTGKVPMRTHPVGVQPLKSSSMSIDCEGRKDGYYSRGCSPEFVSCSEGIATYMKCPSSLVFNEKEGYCDYPGSCNGEIDDKSTGKVPMRTHPVGVQPLKSSSMSIDCEGRKMVTIREDVHLNSCLVKCPSSLVFNEKEGYCDYPGSCNGEIDDKSTGKVPMRTHPVGVQPLKSSSMSIDCEGKKDGYYSRGCSPEFVSCSEGIATYMKCPSSLVFNEKEGYCDYPGSCNGEVDDKSAGKVPMRTLPVGVQPLKSSSMSIDCEGKKDGYYSRGCSPEFVSCSEGIATYMKCPSSLVFNEKEGYCDYPGSCNSEVVDKSSRTSHSRILAVDDVISVSQVGCIASMALGKCMSKFKRCRNGRFISAQCPDPSLFDEKLLLCVYDLPDCRADRLSIVQYPADVSVSHTATPTTGSASMIPSDRSYAAETYFSESSNYGLSGKPLENLIAKSYLDHLPLNLYDPSNGRG</sequence>
<keyword evidence="1" id="KW-0217">Developmental protein</keyword>
<evidence type="ECO:0000259" key="8">
    <source>
        <dbReference type="PROSITE" id="PS50940"/>
    </source>
</evidence>
<dbReference type="SMART" id="SM00494">
    <property type="entry name" value="ChtBD2"/>
    <property type="match status" value="7"/>
</dbReference>
<dbReference type="OrthoDB" id="5914859at2759"/>
<reference evidence="10" key="2">
    <citation type="journal article" date="2016" name="Sci. Rep.">
        <title>Dictyocaulus viviparus genome, variome and transcriptome elucidate lungworm biology and support future intervention.</title>
        <authorList>
            <person name="McNulty S.N."/>
            <person name="Strube C."/>
            <person name="Rosa B.A."/>
            <person name="Martin J.C."/>
            <person name="Tyagi R."/>
            <person name="Choi Y.J."/>
            <person name="Wang Q."/>
            <person name="Hallsworth Pepin K."/>
            <person name="Zhang X."/>
            <person name="Ozersky P."/>
            <person name="Wilson R.K."/>
            <person name="Sternberg P.W."/>
            <person name="Gasser R.B."/>
            <person name="Mitreva M."/>
        </authorList>
    </citation>
    <scope>NUCLEOTIDE SEQUENCE [LARGE SCALE GENOMIC DNA]</scope>
    <source>
        <strain evidence="10">HannoverDv2000</strain>
    </source>
</reference>